<feature type="domain" description="Pyridoxamine kinase/Phosphomethylpyrimidine kinase" evidence="3">
    <location>
        <begin position="15"/>
        <end position="63"/>
    </location>
</feature>
<sequence>MTNDFPQALTIAGTDSGGGAGITADFKTMQERHVFATMVVVAVTAQNTLGVQDAFPMPIKMVRRPGQRPEDPRLQDGDAGGCRPRTGRGPEPKEVRLWSPDR</sequence>
<dbReference type="PANTHER" id="PTHR20858">
    <property type="entry name" value="PHOSPHOMETHYLPYRIMIDINE KINASE"/>
    <property type="match status" value="1"/>
</dbReference>
<dbReference type="Pfam" id="PF08543">
    <property type="entry name" value="Phos_pyr_kin"/>
    <property type="match status" value="1"/>
</dbReference>
<dbReference type="InterPro" id="IPR029056">
    <property type="entry name" value="Ribokinase-like"/>
</dbReference>
<dbReference type="AlphaFoldDB" id="A0A922PTN3"/>
<evidence type="ECO:0000256" key="2">
    <source>
        <dbReference type="SAM" id="MobiDB-lite"/>
    </source>
</evidence>
<proteinExistence type="predicted"/>
<dbReference type="EMBL" id="AZGO01000065">
    <property type="protein sequence ID" value="KRM35405.1"/>
    <property type="molecule type" value="Genomic_DNA"/>
</dbReference>
<dbReference type="GO" id="GO:0009228">
    <property type="term" value="P:thiamine biosynthetic process"/>
    <property type="evidence" value="ECO:0007669"/>
    <property type="project" value="UniProtKB-KW"/>
</dbReference>
<name>A0A922PTN3_9LACO</name>
<dbReference type="SUPFAM" id="SSF53613">
    <property type="entry name" value="Ribokinase-like"/>
    <property type="match status" value="1"/>
</dbReference>
<accession>A0A922PTN3</accession>
<evidence type="ECO:0000313" key="5">
    <source>
        <dbReference type="Proteomes" id="UP000051085"/>
    </source>
</evidence>
<dbReference type="PANTHER" id="PTHR20858:SF17">
    <property type="entry name" value="HYDROXYMETHYLPYRIMIDINE_PHOSPHOMETHYLPYRIMIDINE KINASE THI20-RELATED"/>
    <property type="match status" value="1"/>
</dbReference>
<organism evidence="4 5">
    <name type="scientific">Limosilactobacillus pontis DSM 8475</name>
    <dbReference type="NCBI Taxonomy" id="1423794"/>
    <lineage>
        <taxon>Bacteria</taxon>
        <taxon>Bacillati</taxon>
        <taxon>Bacillota</taxon>
        <taxon>Bacilli</taxon>
        <taxon>Lactobacillales</taxon>
        <taxon>Lactobacillaceae</taxon>
        <taxon>Limosilactobacillus</taxon>
    </lineage>
</organism>
<dbReference type="Proteomes" id="UP000051085">
    <property type="component" value="Unassembled WGS sequence"/>
</dbReference>
<evidence type="ECO:0000313" key="4">
    <source>
        <dbReference type="EMBL" id="KRM35405.1"/>
    </source>
</evidence>
<dbReference type="GO" id="GO:0008972">
    <property type="term" value="F:phosphomethylpyrimidine kinase activity"/>
    <property type="evidence" value="ECO:0007669"/>
    <property type="project" value="TreeGrafter"/>
</dbReference>
<evidence type="ECO:0000259" key="3">
    <source>
        <dbReference type="Pfam" id="PF08543"/>
    </source>
</evidence>
<reference evidence="4 5" key="1">
    <citation type="journal article" date="2015" name="Genome Announc.">
        <title>Expanding the biotechnology potential of lactobacilli through comparative genomics of 213 strains and associated genera.</title>
        <authorList>
            <person name="Sun Z."/>
            <person name="Harris H.M."/>
            <person name="McCann A."/>
            <person name="Guo C."/>
            <person name="Argimon S."/>
            <person name="Zhang W."/>
            <person name="Yang X."/>
            <person name="Jeffery I.B."/>
            <person name="Cooney J.C."/>
            <person name="Kagawa T.F."/>
            <person name="Liu W."/>
            <person name="Song Y."/>
            <person name="Salvetti E."/>
            <person name="Wrobel A."/>
            <person name="Rasinkangas P."/>
            <person name="Parkhill J."/>
            <person name="Rea M.C."/>
            <person name="O'Sullivan O."/>
            <person name="Ritari J."/>
            <person name="Douillard F.P."/>
            <person name="Paul Ross R."/>
            <person name="Yang R."/>
            <person name="Briner A.E."/>
            <person name="Felis G.E."/>
            <person name="de Vos W.M."/>
            <person name="Barrangou R."/>
            <person name="Klaenhammer T.R."/>
            <person name="Caufield P.W."/>
            <person name="Cui Y."/>
            <person name="Zhang H."/>
            <person name="O'Toole P.W."/>
        </authorList>
    </citation>
    <scope>NUCLEOTIDE SEQUENCE [LARGE SCALE GENOMIC DNA]</scope>
    <source>
        <strain evidence="4 5">DSM 8475</strain>
    </source>
</reference>
<evidence type="ECO:0000256" key="1">
    <source>
        <dbReference type="ARBA" id="ARBA00022977"/>
    </source>
</evidence>
<keyword evidence="1" id="KW-0784">Thiamine biosynthesis</keyword>
<dbReference type="InterPro" id="IPR013749">
    <property type="entry name" value="PM/HMP-P_kinase-1"/>
</dbReference>
<feature type="region of interest" description="Disordered" evidence="2">
    <location>
        <begin position="62"/>
        <end position="102"/>
    </location>
</feature>
<gene>
    <name evidence="4" type="ORF">FD34_GL000918</name>
</gene>
<dbReference type="Gene3D" id="3.40.1190.20">
    <property type="match status" value="1"/>
</dbReference>
<protein>
    <recommendedName>
        <fullName evidence="3">Pyridoxamine kinase/Phosphomethylpyrimidine kinase domain-containing protein</fullName>
    </recommendedName>
</protein>
<feature type="compositionally biased region" description="Basic and acidic residues" evidence="2">
    <location>
        <begin position="67"/>
        <end position="76"/>
    </location>
</feature>
<feature type="region of interest" description="Disordered" evidence="2">
    <location>
        <begin position="1"/>
        <end position="20"/>
    </location>
</feature>
<comment type="caution">
    <text evidence="4">The sequence shown here is derived from an EMBL/GenBank/DDBJ whole genome shotgun (WGS) entry which is preliminary data.</text>
</comment>
<dbReference type="GO" id="GO:0008902">
    <property type="term" value="F:hydroxymethylpyrimidine kinase activity"/>
    <property type="evidence" value="ECO:0007669"/>
    <property type="project" value="TreeGrafter"/>
</dbReference>
<feature type="compositionally biased region" description="Basic and acidic residues" evidence="2">
    <location>
        <begin position="88"/>
        <end position="102"/>
    </location>
</feature>
<dbReference type="GO" id="GO:0005829">
    <property type="term" value="C:cytosol"/>
    <property type="evidence" value="ECO:0007669"/>
    <property type="project" value="TreeGrafter"/>
</dbReference>